<keyword evidence="2" id="KW-1133">Transmembrane helix</keyword>
<evidence type="ECO:0000256" key="1">
    <source>
        <dbReference type="SAM" id="MobiDB-lite"/>
    </source>
</evidence>
<dbReference type="NCBIfam" id="NF041109">
    <property type="entry name" value="VF_TspB_C_term"/>
    <property type="match status" value="1"/>
</dbReference>
<keyword evidence="2" id="KW-0472">Membrane</keyword>
<evidence type="ECO:0000256" key="3">
    <source>
        <dbReference type="SAM" id="SignalP"/>
    </source>
</evidence>
<name>A0ABV9GWX6_9BURK</name>
<keyword evidence="3" id="KW-0732">Signal</keyword>
<sequence>MANSFKALTLALFLFLGNTAANAGYAQAVPPKGWSTAGFNGGVAANSATYYPGGVRSSASINVGGRSVTLPASMRFASNAPRFAAAAIYLHPGLRTAAAIATWLGIAGLVYDAASGLWEISDSSSIPVSDGYSYCHRTDSALIYQSCYIKNTLIGSKYSSYSSALAGLYDLCVSTIGSTHSACRISSDGLSVENYRNGYWYPTSPTKFLDSSCPSGWYVTPAGCTQTQQPKAVTEEEFIEELTKAPMPEELPLEIPAPLPVELPEISPVFIPTGDPILNPKYNPQAEPTPENQPWIQPGVRVQPSPTPAQPWRVDLQPQNRPKSDSTPLPDVQPDSGSQNQPGTEPANPGLCDQYPDILACAKLEEPENPGPLKTIDIGGDFEILGGFAGSKVCPSFPTIDMLPGLSWQPFCDQLARIRPLVLAFAWLSAVMIILRFGRK</sequence>
<dbReference type="Proteomes" id="UP001595967">
    <property type="component" value="Unassembled WGS sequence"/>
</dbReference>
<feature type="compositionally biased region" description="Polar residues" evidence="1">
    <location>
        <begin position="317"/>
        <end position="327"/>
    </location>
</feature>
<feature type="transmembrane region" description="Helical" evidence="2">
    <location>
        <begin position="421"/>
        <end position="438"/>
    </location>
</feature>
<keyword evidence="2" id="KW-0812">Transmembrane</keyword>
<gene>
    <name evidence="4" type="ORF">ACFO3A_04175</name>
</gene>
<dbReference type="RefSeq" id="WP_377724236.1">
    <property type="nucleotide sequence ID" value="NZ_JBHSEW010000002.1"/>
</dbReference>
<dbReference type="InterPro" id="IPR008708">
    <property type="entry name" value="Neisseria_TspB"/>
</dbReference>
<accession>A0ABV9GWX6</accession>
<protein>
    <submittedName>
        <fullName evidence="4">IgG-binding virulence factor TspB family protein</fullName>
    </submittedName>
</protein>
<feature type="signal peptide" evidence="3">
    <location>
        <begin position="1"/>
        <end position="23"/>
    </location>
</feature>
<organism evidence="4 5">
    <name type="scientific">Comamonas nitrativorans</name>
    <dbReference type="NCBI Taxonomy" id="108437"/>
    <lineage>
        <taxon>Bacteria</taxon>
        <taxon>Pseudomonadati</taxon>
        <taxon>Pseudomonadota</taxon>
        <taxon>Betaproteobacteria</taxon>
        <taxon>Burkholderiales</taxon>
        <taxon>Comamonadaceae</taxon>
        <taxon>Comamonas</taxon>
    </lineage>
</organism>
<dbReference type="EMBL" id="JBHSEW010000002">
    <property type="protein sequence ID" value="MFC4621406.1"/>
    <property type="molecule type" value="Genomic_DNA"/>
</dbReference>
<proteinExistence type="predicted"/>
<evidence type="ECO:0000313" key="4">
    <source>
        <dbReference type="EMBL" id="MFC4621406.1"/>
    </source>
</evidence>
<dbReference type="Pfam" id="PF05616">
    <property type="entry name" value="Neisseria_TspB"/>
    <property type="match status" value="1"/>
</dbReference>
<reference evidence="5" key="1">
    <citation type="journal article" date="2019" name="Int. J. Syst. Evol. Microbiol.">
        <title>The Global Catalogue of Microorganisms (GCM) 10K type strain sequencing project: providing services to taxonomists for standard genome sequencing and annotation.</title>
        <authorList>
            <consortium name="The Broad Institute Genomics Platform"/>
            <consortium name="The Broad Institute Genome Sequencing Center for Infectious Disease"/>
            <person name="Wu L."/>
            <person name="Ma J."/>
        </authorList>
    </citation>
    <scope>NUCLEOTIDE SEQUENCE [LARGE SCALE GENOMIC DNA]</scope>
    <source>
        <strain evidence="5">JCM 11650</strain>
    </source>
</reference>
<feature type="chain" id="PRO_5047421257" evidence="3">
    <location>
        <begin position="24"/>
        <end position="440"/>
    </location>
</feature>
<comment type="caution">
    <text evidence="4">The sequence shown here is derived from an EMBL/GenBank/DDBJ whole genome shotgun (WGS) entry which is preliminary data.</text>
</comment>
<evidence type="ECO:0000256" key="2">
    <source>
        <dbReference type="SAM" id="Phobius"/>
    </source>
</evidence>
<feature type="region of interest" description="Disordered" evidence="1">
    <location>
        <begin position="277"/>
        <end position="351"/>
    </location>
</feature>
<evidence type="ECO:0000313" key="5">
    <source>
        <dbReference type="Proteomes" id="UP001595967"/>
    </source>
</evidence>
<keyword evidence="5" id="KW-1185">Reference proteome</keyword>